<accession>A0A4S4C791</accession>
<name>A0A4S4C791_9BACI</name>
<dbReference type="SUPFAM" id="SSF56524">
    <property type="entry name" value="Oxidoreductase molybdopterin-binding domain"/>
    <property type="match status" value="1"/>
</dbReference>
<proteinExistence type="predicted"/>
<dbReference type="RefSeq" id="WP_136351370.1">
    <property type="nucleotide sequence ID" value="NZ_CP046266.1"/>
</dbReference>
<dbReference type="AlphaFoldDB" id="A0A4S4C791"/>
<gene>
    <name evidence="1" type="ORF">E6W99_01880</name>
</gene>
<dbReference type="Proteomes" id="UP000310334">
    <property type="component" value="Unassembled WGS sequence"/>
</dbReference>
<dbReference type="InterPro" id="IPR036374">
    <property type="entry name" value="OxRdtase_Mopterin-bd_sf"/>
</dbReference>
<dbReference type="OrthoDB" id="2404998at2"/>
<comment type="caution">
    <text evidence="1">The sequence shown here is derived from an EMBL/GenBank/DDBJ whole genome shotgun (WGS) entry which is preliminary data.</text>
</comment>
<sequence length="167" mass="18877">MESIIMIKGKVNFQITLDPGVWIFDDRKVDLTTYFTKVQQETDEIEEYTKSVSKHWDREIMEGAIVPPTLKTERTYKKQKLLNGTFGISLKPFLENAEIQEDASTVQFVTVNEIIPLTLDEAKEVIVGFSLKGKPLGEEIGGPIHVYYGDGSNATDPIKNVKEILIK</sequence>
<organism evidence="1 2">
    <name type="scientific">Metabacillus sediminilitoris</name>
    <dbReference type="NCBI Taxonomy" id="2567941"/>
    <lineage>
        <taxon>Bacteria</taxon>
        <taxon>Bacillati</taxon>
        <taxon>Bacillota</taxon>
        <taxon>Bacilli</taxon>
        <taxon>Bacillales</taxon>
        <taxon>Bacillaceae</taxon>
        <taxon>Metabacillus</taxon>
    </lineage>
</organism>
<dbReference type="EMBL" id="SSNT01000001">
    <property type="protein sequence ID" value="THF83140.1"/>
    <property type="molecule type" value="Genomic_DNA"/>
</dbReference>
<keyword evidence="1" id="KW-0413">Isomerase</keyword>
<keyword evidence="2" id="KW-1185">Reference proteome</keyword>
<dbReference type="GO" id="GO:0016853">
    <property type="term" value="F:isomerase activity"/>
    <property type="evidence" value="ECO:0007669"/>
    <property type="project" value="UniProtKB-KW"/>
</dbReference>
<evidence type="ECO:0000313" key="1">
    <source>
        <dbReference type="EMBL" id="THF83140.1"/>
    </source>
</evidence>
<reference evidence="1 2" key="1">
    <citation type="submission" date="2019-04" db="EMBL/GenBank/DDBJ databases">
        <title>Bacillus sediminilitoris sp. nov., isolated from a tidal flat sediment on the East China Sea.</title>
        <authorList>
            <person name="Wei Y."/>
            <person name="Mao H."/>
            <person name="Fang J."/>
        </authorList>
    </citation>
    <scope>NUCLEOTIDE SEQUENCE [LARGE SCALE GENOMIC DNA]</scope>
    <source>
        <strain evidence="1 2">DSL-17</strain>
    </source>
</reference>
<protein>
    <submittedName>
        <fullName evidence="1">Peptidyl-prolyl cis-trans isomerase</fullName>
    </submittedName>
</protein>
<evidence type="ECO:0000313" key="2">
    <source>
        <dbReference type="Proteomes" id="UP000310334"/>
    </source>
</evidence>